<feature type="region of interest" description="Disordered" evidence="1">
    <location>
        <begin position="46"/>
        <end position="97"/>
    </location>
</feature>
<gene>
    <name evidence="2" type="primary">foxp4</name>
    <name evidence="2" type="ORF">CDAR_435151</name>
</gene>
<proteinExistence type="predicted"/>
<evidence type="ECO:0000313" key="2">
    <source>
        <dbReference type="EMBL" id="GIY32916.1"/>
    </source>
</evidence>
<evidence type="ECO:0000256" key="1">
    <source>
        <dbReference type="SAM" id="MobiDB-lite"/>
    </source>
</evidence>
<protein>
    <submittedName>
        <fullName evidence="2">Forkhead box protein P4</fullName>
    </submittedName>
</protein>
<comment type="caution">
    <text evidence="2">The sequence shown here is derived from an EMBL/GenBank/DDBJ whole genome shotgun (WGS) entry which is preliminary data.</text>
</comment>
<feature type="compositionally biased region" description="Low complexity" evidence="1">
    <location>
        <begin position="64"/>
        <end position="73"/>
    </location>
</feature>
<sequence length="97" mass="10150">MRPYREVDCGQPAPAVPMRGSVIQNLGFDSGCLLYARSDDEMMSHESYSENSAINLSTSQVTRGSASAANGAGESDDSQSSNKTIGKGCDVVTESAP</sequence>
<accession>A0AAV4SIB2</accession>
<dbReference type="Proteomes" id="UP001054837">
    <property type="component" value="Unassembled WGS sequence"/>
</dbReference>
<keyword evidence="3" id="KW-1185">Reference proteome</keyword>
<dbReference type="AlphaFoldDB" id="A0AAV4SIB2"/>
<name>A0AAV4SIB2_9ARAC</name>
<evidence type="ECO:0000313" key="3">
    <source>
        <dbReference type="Proteomes" id="UP001054837"/>
    </source>
</evidence>
<organism evidence="2 3">
    <name type="scientific">Caerostris darwini</name>
    <dbReference type="NCBI Taxonomy" id="1538125"/>
    <lineage>
        <taxon>Eukaryota</taxon>
        <taxon>Metazoa</taxon>
        <taxon>Ecdysozoa</taxon>
        <taxon>Arthropoda</taxon>
        <taxon>Chelicerata</taxon>
        <taxon>Arachnida</taxon>
        <taxon>Araneae</taxon>
        <taxon>Araneomorphae</taxon>
        <taxon>Entelegynae</taxon>
        <taxon>Araneoidea</taxon>
        <taxon>Araneidae</taxon>
        <taxon>Caerostris</taxon>
    </lineage>
</organism>
<dbReference type="EMBL" id="BPLQ01007882">
    <property type="protein sequence ID" value="GIY32916.1"/>
    <property type="molecule type" value="Genomic_DNA"/>
</dbReference>
<feature type="compositionally biased region" description="Polar residues" evidence="1">
    <location>
        <begin position="49"/>
        <end position="63"/>
    </location>
</feature>
<reference evidence="2 3" key="1">
    <citation type="submission" date="2021-06" db="EMBL/GenBank/DDBJ databases">
        <title>Caerostris darwini draft genome.</title>
        <authorList>
            <person name="Kono N."/>
            <person name="Arakawa K."/>
        </authorList>
    </citation>
    <scope>NUCLEOTIDE SEQUENCE [LARGE SCALE GENOMIC DNA]</scope>
</reference>